<sequence>MEQSALARNVRQVWGRAGTRWLAGLPAVLDEVAADWDLTVGEPFDLSFHYVTEVTRADGAPAVLKLGVPSGDSLRTEAPALAAFGGRGAVRLLRADLDRGALLLERATPGDRLRDLVPHDDAAATAVAAELMRRLHAAPVPEPPDRLTDLTSHALGFDRYLAEHGDRGPLPRDLVARAAGLMRELCASGERVVLHGDLHHDNILRGTREPWLAIDPHGLVGDPGYELGPLLYNPEPDVRDPALTALVPARVEQLADAVAVPVERVVAWGFVACVLSDVWNAEDWRPGDRSPLSRATDIARLLLPRLPA</sequence>
<gene>
    <name evidence="1" type="ORF">JT362_20565</name>
</gene>
<accession>A0ABT2JDK1</accession>
<evidence type="ECO:0000313" key="1">
    <source>
        <dbReference type="EMBL" id="MCT2585520.1"/>
    </source>
</evidence>
<organism evidence="1 2">
    <name type="scientific">Actinophytocola gossypii</name>
    <dbReference type="NCBI Taxonomy" id="2812003"/>
    <lineage>
        <taxon>Bacteria</taxon>
        <taxon>Bacillati</taxon>
        <taxon>Actinomycetota</taxon>
        <taxon>Actinomycetes</taxon>
        <taxon>Pseudonocardiales</taxon>
        <taxon>Pseudonocardiaceae</taxon>
    </lineage>
</organism>
<keyword evidence="2" id="KW-1185">Reference proteome</keyword>
<reference evidence="1 2" key="1">
    <citation type="submission" date="2021-02" db="EMBL/GenBank/DDBJ databases">
        <title>Actinophytocola xerophila sp. nov., isolated from soil of cotton cropping field.</title>
        <authorList>
            <person name="Huang R."/>
            <person name="Chen X."/>
            <person name="Ge X."/>
            <person name="Liu W."/>
        </authorList>
    </citation>
    <scope>NUCLEOTIDE SEQUENCE [LARGE SCALE GENOMIC DNA]</scope>
    <source>
        <strain evidence="1 2">S1-96</strain>
    </source>
</reference>
<comment type="caution">
    <text evidence="1">The sequence shown here is derived from an EMBL/GenBank/DDBJ whole genome shotgun (WGS) entry which is preliminary data.</text>
</comment>
<dbReference type="RefSeq" id="WP_260193120.1">
    <property type="nucleotide sequence ID" value="NZ_JAFFZE010000015.1"/>
</dbReference>
<dbReference type="SUPFAM" id="SSF56112">
    <property type="entry name" value="Protein kinase-like (PK-like)"/>
    <property type="match status" value="1"/>
</dbReference>
<dbReference type="Pfam" id="PF04655">
    <property type="entry name" value="APH_6_hur"/>
    <property type="match status" value="1"/>
</dbReference>
<evidence type="ECO:0000313" key="2">
    <source>
        <dbReference type="Proteomes" id="UP001156441"/>
    </source>
</evidence>
<name>A0ABT2JDK1_9PSEU</name>
<dbReference type="InterPro" id="IPR011009">
    <property type="entry name" value="Kinase-like_dom_sf"/>
</dbReference>
<dbReference type="Gene3D" id="3.90.1200.10">
    <property type="match status" value="1"/>
</dbReference>
<dbReference type="Proteomes" id="UP001156441">
    <property type="component" value="Unassembled WGS sequence"/>
</dbReference>
<dbReference type="InterPro" id="IPR006748">
    <property type="entry name" value="NH2Glyco/OHUrea_AB-resist_kin"/>
</dbReference>
<proteinExistence type="predicted"/>
<dbReference type="EMBL" id="JAFFZE010000015">
    <property type="protein sequence ID" value="MCT2585520.1"/>
    <property type="molecule type" value="Genomic_DNA"/>
</dbReference>
<protein>
    <submittedName>
        <fullName evidence="1">Phosphotransferase</fullName>
    </submittedName>
</protein>